<sequence>MRLLVVGTGSMAKSQINHFKAIEGVEIVAAVDTDPIRLTEFADHFGIERRFLSLDAAIAWGEFDAASNVTPDRMHHATSLALIAAGKHVFCEKPLAENYADAMEMTHAAEAAGVVNMVNLTYRNVAPLQFAREMVLAGELGAIRHVEASYLQSWLVSRAWGDWRSETRWLWRLSTSHGSNGVLGDVGIHILDFAAYGAATDIDHVFARLKAFDKAPGGRIGPYMLDANDSFTMSVGFANGALGVVHASRWATGHLNELKLRIYGERGSLEITHRPTDSELRGCLGEDIETATWRNIEVPAVPTNYERFVEAVRTGKQLDPSFRHAADLQKVIDLAIVSEKERRELTLLPPVEIVTVPDLPVPELRNELQVTADLETRPIAGEC</sequence>
<evidence type="ECO:0000313" key="4">
    <source>
        <dbReference type="EMBL" id="PRD43789.1"/>
    </source>
</evidence>
<dbReference type="SUPFAM" id="SSF51735">
    <property type="entry name" value="NAD(P)-binding Rossmann-fold domains"/>
    <property type="match status" value="1"/>
</dbReference>
<evidence type="ECO:0000313" key="5">
    <source>
        <dbReference type="Proteomes" id="UP000239434"/>
    </source>
</evidence>
<dbReference type="Pfam" id="PF01408">
    <property type="entry name" value="GFO_IDH_MocA"/>
    <property type="match status" value="1"/>
</dbReference>
<dbReference type="PANTHER" id="PTHR43818">
    <property type="entry name" value="BCDNA.GH03377"/>
    <property type="match status" value="1"/>
</dbReference>
<dbReference type="GO" id="GO:0000166">
    <property type="term" value="F:nucleotide binding"/>
    <property type="evidence" value="ECO:0007669"/>
    <property type="project" value="InterPro"/>
</dbReference>
<protein>
    <submittedName>
        <fullName evidence="4">Oxidoreductase</fullName>
    </submittedName>
</protein>
<dbReference type="InterPro" id="IPR000683">
    <property type="entry name" value="Gfo/Idh/MocA-like_OxRdtase_N"/>
</dbReference>
<dbReference type="AlphaFoldDB" id="A0A2S9ITD3"/>
<dbReference type="RefSeq" id="WP_105741411.1">
    <property type="nucleotide sequence ID" value="NZ_PVBR01000005.1"/>
</dbReference>
<evidence type="ECO:0000256" key="1">
    <source>
        <dbReference type="ARBA" id="ARBA00023002"/>
    </source>
</evidence>
<dbReference type="Gene3D" id="3.30.360.10">
    <property type="entry name" value="Dihydrodipicolinate Reductase, domain 2"/>
    <property type="match status" value="1"/>
</dbReference>
<dbReference type="InterPro" id="IPR050463">
    <property type="entry name" value="Gfo/Idh/MocA_oxidrdct_glycsds"/>
</dbReference>
<accession>A0A2S9ITD3</accession>
<dbReference type="Proteomes" id="UP000239434">
    <property type="component" value="Unassembled WGS sequence"/>
</dbReference>
<dbReference type="Gene3D" id="3.40.50.720">
    <property type="entry name" value="NAD(P)-binding Rossmann-like Domain"/>
    <property type="match status" value="1"/>
</dbReference>
<reference evidence="4 5" key="1">
    <citation type="submission" date="2018-02" db="EMBL/GenBank/DDBJ databases">
        <title>The draft genome of Phyllobacterium sp. 1N-3.</title>
        <authorList>
            <person name="Liu L."/>
            <person name="Li L."/>
            <person name="Zhang X."/>
            <person name="Wang T."/>
            <person name="Liang L."/>
        </authorList>
    </citation>
    <scope>NUCLEOTIDE SEQUENCE [LARGE SCALE GENOMIC DNA]</scope>
    <source>
        <strain evidence="4 5">1N-3</strain>
    </source>
</reference>
<gene>
    <name evidence="4" type="ORF">C5748_07890</name>
</gene>
<proteinExistence type="predicted"/>
<feature type="domain" description="Gfo/Idh/MocA-like oxidoreductase N-terminal" evidence="2">
    <location>
        <begin position="2"/>
        <end position="119"/>
    </location>
</feature>
<organism evidence="4 5">
    <name type="scientific">Phyllobacterium phragmitis</name>
    <dbReference type="NCBI Taxonomy" id="2670329"/>
    <lineage>
        <taxon>Bacteria</taxon>
        <taxon>Pseudomonadati</taxon>
        <taxon>Pseudomonadota</taxon>
        <taxon>Alphaproteobacteria</taxon>
        <taxon>Hyphomicrobiales</taxon>
        <taxon>Phyllobacteriaceae</taxon>
        <taxon>Phyllobacterium</taxon>
    </lineage>
</organism>
<dbReference type="InterPro" id="IPR055170">
    <property type="entry name" value="GFO_IDH_MocA-like_dom"/>
</dbReference>
<keyword evidence="1" id="KW-0560">Oxidoreductase</keyword>
<name>A0A2S9ITD3_9HYPH</name>
<dbReference type="GO" id="GO:0016491">
    <property type="term" value="F:oxidoreductase activity"/>
    <property type="evidence" value="ECO:0007669"/>
    <property type="project" value="UniProtKB-KW"/>
</dbReference>
<dbReference type="Pfam" id="PF22725">
    <property type="entry name" value="GFO_IDH_MocA_C3"/>
    <property type="match status" value="1"/>
</dbReference>
<evidence type="ECO:0000259" key="2">
    <source>
        <dbReference type="Pfam" id="PF01408"/>
    </source>
</evidence>
<dbReference type="EMBL" id="PVBR01000005">
    <property type="protein sequence ID" value="PRD43789.1"/>
    <property type="molecule type" value="Genomic_DNA"/>
</dbReference>
<dbReference type="InterPro" id="IPR036291">
    <property type="entry name" value="NAD(P)-bd_dom_sf"/>
</dbReference>
<keyword evidence="5" id="KW-1185">Reference proteome</keyword>
<feature type="domain" description="GFO/IDH/MocA-like oxidoreductase" evidence="3">
    <location>
        <begin position="129"/>
        <end position="270"/>
    </location>
</feature>
<dbReference type="SUPFAM" id="SSF55347">
    <property type="entry name" value="Glyceraldehyde-3-phosphate dehydrogenase-like, C-terminal domain"/>
    <property type="match status" value="1"/>
</dbReference>
<evidence type="ECO:0000259" key="3">
    <source>
        <dbReference type="Pfam" id="PF22725"/>
    </source>
</evidence>
<dbReference type="PANTHER" id="PTHR43818:SF11">
    <property type="entry name" value="BCDNA.GH03377"/>
    <property type="match status" value="1"/>
</dbReference>
<comment type="caution">
    <text evidence="4">The sequence shown here is derived from an EMBL/GenBank/DDBJ whole genome shotgun (WGS) entry which is preliminary data.</text>
</comment>